<dbReference type="InterPro" id="IPR027051">
    <property type="entry name" value="XdhC_Rossmann_dom"/>
</dbReference>
<dbReference type="OrthoDB" id="61481at2"/>
<keyword evidence="4" id="KW-1185">Reference proteome</keyword>
<dbReference type="AlphaFoldDB" id="A0A1H9KXL1"/>
<feature type="domain" description="XdhC Rossmann" evidence="2">
    <location>
        <begin position="166"/>
        <end position="312"/>
    </location>
</feature>
<dbReference type="PANTHER" id="PTHR30388">
    <property type="entry name" value="ALDEHYDE OXIDOREDUCTASE MOLYBDENUM COFACTOR ASSEMBLY PROTEIN"/>
    <property type="match status" value="1"/>
</dbReference>
<feature type="domain" description="XdhC- CoxI" evidence="1">
    <location>
        <begin position="11"/>
        <end position="68"/>
    </location>
</feature>
<dbReference type="InterPro" id="IPR014308">
    <property type="entry name" value="Xanthine_DH_XdhC"/>
</dbReference>
<gene>
    <name evidence="3" type="ORF">SAMN05216548_110120</name>
</gene>
<dbReference type="Pfam" id="PF02625">
    <property type="entry name" value="XdhC_CoxI"/>
    <property type="match status" value="1"/>
</dbReference>
<reference evidence="3 4" key="1">
    <citation type="submission" date="2016-10" db="EMBL/GenBank/DDBJ databases">
        <authorList>
            <person name="de Groot N.N."/>
        </authorList>
    </citation>
    <scope>NUCLEOTIDE SEQUENCE [LARGE SCALE GENOMIC DNA]</scope>
    <source>
        <strain evidence="3 4">A52C2</strain>
    </source>
</reference>
<dbReference type="NCBIfam" id="TIGR02964">
    <property type="entry name" value="xanthine_xdhC"/>
    <property type="match status" value="1"/>
</dbReference>
<dbReference type="PANTHER" id="PTHR30388:SF6">
    <property type="entry name" value="XANTHINE DEHYDROGENASE SUBUNIT A-RELATED"/>
    <property type="match status" value="1"/>
</dbReference>
<dbReference type="RefSeq" id="WP_092497543.1">
    <property type="nucleotide sequence ID" value="NZ_FOFG01000010.1"/>
</dbReference>
<dbReference type="Gene3D" id="3.40.50.720">
    <property type="entry name" value="NAD(P)-binding Rossmann-like Domain"/>
    <property type="match status" value="1"/>
</dbReference>
<dbReference type="EMBL" id="FOFG01000010">
    <property type="protein sequence ID" value="SER03798.1"/>
    <property type="molecule type" value="Genomic_DNA"/>
</dbReference>
<evidence type="ECO:0000313" key="3">
    <source>
        <dbReference type="EMBL" id="SER03798.1"/>
    </source>
</evidence>
<protein>
    <submittedName>
        <fullName evidence="3">Xanthine dehydrogenase accessory factor</fullName>
    </submittedName>
</protein>
<name>A0A1H9KXL1_9HYPH</name>
<sequence length="332" mass="35499">MRFWLAPLLACLERGQPATLVHVAGLSGSGPREVGAQMLVTEHAVEGTVGGGELEVEAIRLARHLLPGAAAAFRRWALGPDLDQCCGGAMTLVFEPFAVADLAWVRKLSVMAAEPLPLLRHVEVSATGGMRRDWEVVGGTPDAFAAKVGPDGIRLAEHMNEAVQPVWIYGAGHVGRALVRALEPLDFAITWIDSRPDAFADVATGAGAETARALSLAMPELAVEEAPDDAFHLVMTHSHSLDELICEAVLRRGEFGYLGLIGSDSKRARFRKHLAEHGLSASRFDRMICPIGVPGIRSKEPAIIAASVAADLLIRREAFPALRQQKVSGHDG</sequence>
<accession>A0A1H9KXL1</accession>
<dbReference type="InterPro" id="IPR003777">
    <property type="entry name" value="XdhC_CoxI"/>
</dbReference>
<dbReference type="Proteomes" id="UP000199647">
    <property type="component" value="Unassembled WGS sequence"/>
</dbReference>
<dbReference type="STRING" id="1855383.SAMN05216548_110120"/>
<dbReference type="InterPro" id="IPR052698">
    <property type="entry name" value="MoCofactor_Util/Proc"/>
</dbReference>
<proteinExistence type="predicted"/>
<evidence type="ECO:0000259" key="2">
    <source>
        <dbReference type="Pfam" id="PF13478"/>
    </source>
</evidence>
<evidence type="ECO:0000313" key="4">
    <source>
        <dbReference type="Proteomes" id="UP000199647"/>
    </source>
</evidence>
<evidence type="ECO:0000259" key="1">
    <source>
        <dbReference type="Pfam" id="PF02625"/>
    </source>
</evidence>
<dbReference type="Pfam" id="PF13478">
    <property type="entry name" value="XdhC_C"/>
    <property type="match status" value="1"/>
</dbReference>
<organism evidence="3 4">
    <name type="scientific">Faunimonas pinastri</name>
    <dbReference type="NCBI Taxonomy" id="1855383"/>
    <lineage>
        <taxon>Bacteria</taxon>
        <taxon>Pseudomonadati</taxon>
        <taxon>Pseudomonadota</taxon>
        <taxon>Alphaproteobacteria</taxon>
        <taxon>Hyphomicrobiales</taxon>
        <taxon>Afifellaceae</taxon>
        <taxon>Faunimonas</taxon>
    </lineage>
</organism>